<reference evidence="4 5" key="1">
    <citation type="submission" date="2020-07" db="EMBL/GenBank/DDBJ databases">
        <title>Electron transfer.</title>
        <authorList>
            <person name="Huang L."/>
            <person name="Liu X."/>
            <person name="Zhou S."/>
        </authorList>
    </citation>
    <scope>NUCLEOTIDE SEQUENCE [LARGE SCALE GENOMIC DNA]</scope>
    <source>
        <strain evidence="4 5">Lx1</strain>
    </source>
</reference>
<feature type="domain" description="Aldehyde dehydrogenase" evidence="3">
    <location>
        <begin position="41"/>
        <end position="297"/>
    </location>
</feature>
<evidence type="ECO:0000259" key="3">
    <source>
        <dbReference type="Pfam" id="PF00171"/>
    </source>
</evidence>
<evidence type="ECO:0000313" key="4">
    <source>
        <dbReference type="EMBL" id="QLY78892.1"/>
    </source>
</evidence>
<proteinExistence type="predicted"/>
<dbReference type="Gene3D" id="3.40.309.10">
    <property type="entry name" value="Aldehyde Dehydrogenase, Chain A, domain 2"/>
    <property type="match status" value="1"/>
</dbReference>
<dbReference type="NCBIfam" id="NF011927">
    <property type="entry name" value="PRK15398.1"/>
    <property type="match status" value="1"/>
</dbReference>
<dbReference type="SUPFAM" id="SSF53720">
    <property type="entry name" value="ALDH-like"/>
    <property type="match status" value="1"/>
</dbReference>
<dbReference type="Proteomes" id="UP000512286">
    <property type="component" value="Chromosome"/>
</dbReference>
<dbReference type="Gene3D" id="3.40.605.10">
    <property type="entry name" value="Aldehyde Dehydrogenase, Chain A, domain 1"/>
    <property type="match status" value="1"/>
</dbReference>
<dbReference type="AlphaFoldDB" id="A0A7D6VTP2"/>
<dbReference type="CDD" id="cd07121">
    <property type="entry name" value="ALDH_EutE"/>
    <property type="match status" value="1"/>
</dbReference>
<dbReference type="InterPro" id="IPR016162">
    <property type="entry name" value="Ald_DH_N"/>
</dbReference>
<dbReference type="InterPro" id="IPR016163">
    <property type="entry name" value="Ald_DH_C"/>
</dbReference>
<dbReference type="GO" id="GO:0008774">
    <property type="term" value="F:acetaldehyde dehydrogenase (acetylating) activity"/>
    <property type="evidence" value="ECO:0007669"/>
    <property type="project" value="InterPro"/>
</dbReference>
<keyword evidence="1" id="KW-0560">Oxidoreductase</keyword>
<evidence type="ECO:0000256" key="2">
    <source>
        <dbReference type="ARBA" id="ARBA00023027"/>
    </source>
</evidence>
<protein>
    <submittedName>
        <fullName evidence="4">Aldehyde dehydrogenase EutE</fullName>
    </submittedName>
</protein>
<evidence type="ECO:0000313" key="5">
    <source>
        <dbReference type="Proteomes" id="UP000512286"/>
    </source>
</evidence>
<organism evidence="4 5">
    <name type="scientific">Clostridium intestinale</name>
    <dbReference type="NCBI Taxonomy" id="36845"/>
    <lineage>
        <taxon>Bacteria</taxon>
        <taxon>Bacillati</taxon>
        <taxon>Bacillota</taxon>
        <taxon>Clostridia</taxon>
        <taxon>Eubacteriales</taxon>
        <taxon>Clostridiaceae</taxon>
        <taxon>Clostridium</taxon>
    </lineage>
</organism>
<evidence type="ECO:0000256" key="1">
    <source>
        <dbReference type="ARBA" id="ARBA00023002"/>
    </source>
</evidence>
<sequence>MSIDATLVEKLVRQAIEEAKSKNLISFNKVETLNNYGIFNTMDEAIEASDVAQKELLNTSMANRQKYVDTIKETVLKRENLELISRMAVEETEIGRYEHKMIKNRVAAEKTPGTEDLVTEAITGDNGITLIEYCPFGVIGSITPTTNPTETIICNSMSMIAGGNTVVFSPHPRAKNVSIKLITMLNKALEEAGAPKNLIVTVKEPSIENTNAMMEHPKVRVLVATGGPAIVKKVMSTGKKAIGAGAGNPPVVVDETANVEKAAIDIVNGCSFDNNVPCVAEKEVFAVDQICDYLIHYMKLNGAYEIKDRNTIQKLLELVTNENGGPKVSFVGKNASYILSKLGINVDDNIKIIIMEVDKDHHFVKEEMMMPILPIVRTKDVDEAIEYAYVAENGNRHTAIMHSKNVDKLTKMARLLETTIFVKNAPSFAGLGVGGEGNTTFTIAGPTGEGLTTAKSFCRKRRCIMVDAFNIR</sequence>
<dbReference type="RefSeq" id="WP_181601151.1">
    <property type="nucleotide sequence ID" value="NZ_CP059378.1"/>
</dbReference>
<dbReference type="InterPro" id="IPR012408">
    <property type="entry name" value="Acetald_propionald_DH-rel"/>
</dbReference>
<keyword evidence="2" id="KW-0520">NAD</keyword>
<dbReference type="PIRSF" id="PIRSF036410">
    <property type="entry name" value="EutE_PduP"/>
    <property type="match status" value="1"/>
</dbReference>
<dbReference type="InterPro" id="IPR016161">
    <property type="entry name" value="Ald_DH/histidinol_DH"/>
</dbReference>
<dbReference type="InterPro" id="IPR015590">
    <property type="entry name" value="Aldehyde_DH_dom"/>
</dbReference>
<name>A0A7D6VTP2_9CLOT</name>
<feature type="domain" description="Aldehyde dehydrogenase" evidence="3">
    <location>
        <begin position="353"/>
        <end position="427"/>
    </location>
</feature>
<gene>
    <name evidence="4" type="ORF">HZF06_17650</name>
</gene>
<accession>A0A7D6VTP2</accession>
<dbReference type="KEGG" id="cint:HZF06_17650"/>
<dbReference type="Pfam" id="PF00171">
    <property type="entry name" value="Aldedh"/>
    <property type="match status" value="2"/>
</dbReference>
<dbReference type="EMBL" id="CP059378">
    <property type="protein sequence ID" value="QLY78892.1"/>
    <property type="molecule type" value="Genomic_DNA"/>
</dbReference>
<dbReference type="PANTHER" id="PTHR11699">
    <property type="entry name" value="ALDEHYDE DEHYDROGENASE-RELATED"/>
    <property type="match status" value="1"/>
</dbReference>